<evidence type="ECO:0000256" key="1">
    <source>
        <dbReference type="ARBA" id="ARBA00004141"/>
    </source>
</evidence>
<sequence length="190" mass="20588">MSFLVKIVANFSRDLLKVLVSPEETFKAVKDKGLENQGLYLYIFMCAFLGFMLGGVVSAITGVWIVFPIAFAVVVTVIALLKLIVWAIISHVVAVFVFKGEGSLTNTIKLMGFSAAPFILGIFALMTLILIGTIFTSAMLFVIMYIWAIIIGSTAVSIEHRIGFGRSFLSVLGVPALVIIGVMMLVGVFQ</sequence>
<dbReference type="Pfam" id="PF04893">
    <property type="entry name" value="Yip1"/>
    <property type="match status" value="1"/>
</dbReference>
<keyword evidence="3 5" id="KW-1133">Transmembrane helix</keyword>
<comment type="subcellular location">
    <subcellularLocation>
        <location evidence="1">Membrane</location>
        <topology evidence="1">Multi-pass membrane protein</topology>
    </subcellularLocation>
</comment>
<accession>A0ABM7YE98</accession>
<keyword evidence="4 5" id="KW-0472">Membrane</keyword>
<feature type="transmembrane region" description="Helical" evidence="5">
    <location>
        <begin position="110"/>
        <end position="132"/>
    </location>
</feature>
<keyword evidence="2 5" id="KW-0812">Transmembrane</keyword>
<evidence type="ECO:0000313" key="7">
    <source>
        <dbReference type="EMBL" id="BDH79689.1"/>
    </source>
</evidence>
<name>A0ABM7YE98_9EURY</name>
<dbReference type="InterPro" id="IPR006977">
    <property type="entry name" value="Yip1_dom"/>
</dbReference>
<organism evidence="7 8">
    <name type="scientific">Methanothermobacter tenebrarum</name>
    <dbReference type="NCBI Taxonomy" id="680118"/>
    <lineage>
        <taxon>Archaea</taxon>
        <taxon>Methanobacteriati</taxon>
        <taxon>Methanobacteriota</taxon>
        <taxon>Methanomada group</taxon>
        <taxon>Methanobacteria</taxon>
        <taxon>Methanobacteriales</taxon>
        <taxon>Methanobacteriaceae</taxon>
        <taxon>Methanothermobacter</taxon>
    </lineage>
</organism>
<evidence type="ECO:0000313" key="8">
    <source>
        <dbReference type="Proteomes" id="UP000831817"/>
    </source>
</evidence>
<feature type="domain" description="Yip1" evidence="6">
    <location>
        <begin position="17"/>
        <end position="184"/>
    </location>
</feature>
<evidence type="ECO:0000256" key="3">
    <source>
        <dbReference type="ARBA" id="ARBA00022989"/>
    </source>
</evidence>
<dbReference type="EMBL" id="AP025698">
    <property type="protein sequence ID" value="BDH79689.1"/>
    <property type="molecule type" value="Genomic_DNA"/>
</dbReference>
<protein>
    <recommendedName>
        <fullName evidence="6">Yip1 domain-containing protein</fullName>
    </recommendedName>
</protein>
<feature type="transmembrane region" description="Helical" evidence="5">
    <location>
        <begin position="138"/>
        <end position="156"/>
    </location>
</feature>
<keyword evidence="8" id="KW-1185">Reference proteome</keyword>
<feature type="transmembrane region" description="Helical" evidence="5">
    <location>
        <begin position="71"/>
        <end position="98"/>
    </location>
</feature>
<gene>
    <name evidence="7" type="ORF">MTTB_10680</name>
</gene>
<reference evidence="7 8" key="1">
    <citation type="submission" date="2022-04" db="EMBL/GenBank/DDBJ databases">
        <title>Complete genome of Methanothermobacter tenebrarum strain RMAS.</title>
        <authorList>
            <person name="Nakamura K."/>
            <person name="Oshima K."/>
            <person name="Hattori M."/>
            <person name="Kamagata Y."/>
            <person name="Takamizawa K."/>
        </authorList>
    </citation>
    <scope>NUCLEOTIDE SEQUENCE [LARGE SCALE GENOMIC DNA]</scope>
    <source>
        <strain evidence="7 8">RMAS</strain>
    </source>
</reference>
<feature type="transmembrane region" description="Helical" evidence="5">
    <location>
        <begin position="168"/>
        <end position="189"/>
    </location>
</feature>
<evidence type="ECO:0000256" key="2">
    <source>
        <dbReference type="ARBA" id="ARBA00022692"/>
    </source>
</evidence>
<proteinExistence type="predicted"/>
<evidence type="ECO:0000256" key="4">
    <source>
        <dbReference type="ARBA" id="ARBA00023136"/>
    </source>
</evidence>
<evidence type="ECO:0000259" key="6">
    <source>
        <dbReference type="Pfam" id="PF04893"/>
    </source>
</evidence>
<dbReference type="Proteomes" id="UP000831817">
    <property type="component" value="Chromosome"/>
</dbReference>
<feature type="transmembrane region" description="Helical" evidence="5">
    <location>
        <begin position="39"/>
        <end position="65"/>
    </location>
</feature>
<evidence type="ECO:0000256" key="5">
    <source>
        <dbReference type="SAM" id="Phobius"/>
    </source>
</evidence>